<dbReference type="InterPro" id="IPR039089">
    <property type="entry name" value="IGSF6"/>
</dbReference>
<evidence type="ECO:0000313" key="6">
    <source>
        <dbReference type="Proteomes" id="UP000001074"/>
    </source>
</evidence>
<dbReference type="EMBL" id="AAPE02051772">
    <property type="status" value="NOT_ANNOTATED_CDS"/>
    <property type="molecule type" value="Genomic_DNA"/>
</dbReference>
<evidence type="ECO:0000259" key="4">
    <source>
        <dbReference type="PROSITE" id="PS50835"/>
    </source>
</evidence>
<feature type="domain" description="Ig-like" evidence="4">
    <location>
        <begin position="35"/>
        <end position="134"/>
    </location>
</feature>
<dbReference type="PROSITE" id="PS50835">
    <property type="entry name" value="IG_LIKE"/>
    <property type="match status" value="1"/>
</dbReference>
<dbReference type="STRING" id="59463.ENSMLUP00000014295"/>
<reference evidence="5" key="3">
    <citation type="submission" date="2025-09" db="UniProtKB">
        <authorList>
            <consortium name="Ensembl"/>
        </authorList>
    </citation>
    <scope>IDENTIFICATION</scope>
</reference>
<dbReference type="GeneID" id="102436224"/>
<keyword evidence="2" id="KW-0812">Transmembrane</keyword>
<keyword evidence="6" id="KW-1185">Reference proteome</keyword>
<dbReference type="eggNOG" id="ENOG502S4JY">
    <property type="taxonomic scope" value="Eukaryota"/>
</dbReference>
<accession>G1PSX6</accession>
<dbReference type="Pfam" id="PF07686">
    <property type="entry name" value="V-set"/>
    <property type="match status" value="1"/>
</dbReference>
<reference evidence="5" key="2">
    <citation type="submission" date="2025-08" db="UniProtKB">
        <authorList>
            <consortium name="Ensembl"/>
        </authorList>
    </citation>
    <scope>IDENTIFICATION</scope>
</reference>
<dbReference type="InterPro" id="IPR013783">
    <property type="entry name" value="Ig-like_fold"/>
</dbReference>
<keyword evidence="2" id="KW-1133">Transmembrane helix</keyword>
<name>G1PSX6_MYOLU</name>
<dbReference type="EMBL" id="AAPE02051773">
    <property type="status" value="NOT_ANNOTATED_CDS"/>
    <property type="molecule type" value="Genomic_DNA"/>
</dbReference>
<keyword evidence="3" id="KW-0732">Signal</keyword>
<dbReference type="GeneTree" id="ENSGT00390000014131"/>
<sequence>MEAVDAARALLGLEVGLLLCCVGAAGGCTVSVSQPPVLEVDDAQGAVTVPCSFSTVGCPPEPLSSLWFRYGAHRTETLCVDGCTSEADKFTVRKALAENQVSLTVNRLTPNDSAIYICGLASPSSEDPRAKEAGAGTVLVVVRGARGPGKGLRGLLAALLALLSVYVVVVLGIFVILARSKFNTLRNKEKEDSQKKKSARRIFREIAQELYNKRHVGTSHQPEKDNTYENRTALDNYERP</sequence>
<dbReference type="PANTHER" id="PTHR15297">
    <property type="entry name" value="IMMUNOGLOBULIN SUPERFAMILY MEMBER 6"/>
    <property type="match status" value="1"/>
</dbReference>
<dbReference type="SMART" id="SM00406">
    <property type="entry name" value="IGv"/>
    <property type="match status" value="1"/>
</dbReference>
<dbReference type="HOGENOM" id="CLU_1160783_0_0_1"/>
<evidence type="ECO:0000256" key="2">
    <source>
        <dbReference type="SAM" id="Phobius"/>
    </source>
</evidence>
<dbReference type="AlphaFoldDB" id="G1PSX6"/>
<protein>
    <submittedName>
        <fullName evidence="5">Immunoglobulin superfamily member 6</fullName>
    </submittedName>
</protein>
<dbReference type="InterPro" id="IPR007110">
    <property type="entry name" value="Ig-like_dom"/>
</dbReference>
<dbReference type="InterPro" id="IPR036179">
    <property type="entry name" value="Ig-like_dom_sf"/>
</dbReference>
<gene>
    <name evidence="5" type="primary">IGSF6</name>
</gene>
<dbReference type="InParanoid" id="G1PSX6"/>
<dbReference type="CTD" id="10261"/>
<feature type="region of interest" description="Disordered" evidence="1">
    <location>
        <begin position="213"/>
        <end position="240"/>
    </location>
</feature>
<reference evidence="5 6" key="1">
    <citation type="journal article" date="2011" name="Nature">
        <title>A high-resolution map of human evolutionary constraint using 29 mammals.</title>
        <authorList>
            <person name="Lindblad-Toh K."/>
            <person name="Garber M."/>
            <person name="Zuk O."/>
            <person name="Lin M.F."/>
            <person name="Parker B.J."/>
            <person name="Washietl S."/>
            <person name="Kheradpour P."/>
            <person name="Ernst J."/>
            <person name="Jordan G."/>
            <person name="Mauceli E."/>
            <person name="Ward L.D."/>
            <person name="Lowe C.B."/>
            <person name="Holloway A.K."/>
            <person name="Clamp M."/>
            <person name="Gnerre S."/>
            <person name="Alfoldi J."/>
            <person name="Beal K."/>
            <person name="Chang J."/>
            <person name="Clawson H."/>
            <person name="Cuff J."/>
            <person name="Di Palma F."/>
            <person name="Fitzgerald S."/>
            <person name="Flicek P."/>
            <person name="Guttman M."/>
            <person name="Hubisz M.J."/>
            <person name="Jaffe D.B."/>
            <person name="Jungreis I."/>
            <person name="Kent W.J."/>
            <person name="Kostka D."/>
            <person name="Lara M."/>
            <person name="Martins A.L."/>
            <person name="Massingham T."/>
            <person name="Moltke I."/>
            <person name="Raney B.J."/>
            <person name="Rasmussen M.D."/>
            <person name="Robinson J."/>
            <person name="Stark A."/>
            <person name="Vilella A.J."/>
            <person name="Wen J."/>
            <person name="Xie X."/>
            <person name="Zody M.C."/>
            <person name="Baldwin J."/>
            <person name="Bloom T."/>
            <person name="Chin C.W."/>
            <person name="Heiman D."/>
            <person name="Nicol R."/>
            <person name="Nusbaum C."/>
            <person name="Young S."/>
            <person name="Wilkinson J."/>
            <person name="Worley K.C."/>
            <person name="Kovar C.L."/>
            <person name="Muzny D.M."/>
            <person name="Gibbs R.A."/>
            <person name="Cree A."/>
            <person name="Dihn H.H."/>
            <person name="Fowler G."/>
            <person name="Jhangiani S."/>
            <person name="Joshi V."/>
            <person name="Lee S."/>
            <person name="Lewis L.R."/>
            <person name="Nazareth L.V."/>
            <person name="Okwuonu G."/>
            <person name="Santibanez J."/>
            <person name="Warren W.C."/>
            <person name="Mardis E.R."/>
            <person name="Weinstock G.M."/>
            <person name="Wilson R.K."/>
            <person name="Delehaunty K."/>
            <person name="Dooling D."/>
            <person name="Fronik C."/>
            <person name="Fulton L."/>
            <person name="Fulton B."/>
            <person name="Graves T."/>
            <person name="Minx P."/>
            <person name="Sodergren E."/>
            <person name="Birney E."/>
            <person name="Margulies E.H."/>
            <person name="Herrero J."/>
            <person name="Green E.D."/>
            <person name="Haussler D."/>
            <person name="Siepel A."/>
            <person name="Goldman N."/>
            <person name="Pollard K.S."/>
            <person name="Pedersen J.S."/>
            <person name="Lander E.S."/>
            <person name="Kellis M."/>
        </authorList>
    </citation>
    <scope>NUCLEOTIDE SEQUENCE [LARGE SCALE GENOMIC DNA]</scope>
</reference>
<dbReference type="Gene3D" id="2.60.40.10">
    <property type="entry name" value="Immunoglobulins"/>
    <property type="match status" value="1"/>
</dbReference>
<evidence type="ECO:0000256" key="1">
    <source>
        <dbReference type="SAM" id="MobiDB-lite"/>
    </source>
</evidence>
<organism evidence="5 6">
    <name type="scientific">Myotis lucifugus</name>
    <name type="common">Little brown bat</name>
    <dbReference type="NCBI Taxonomy" id="59463"/>
    <lineage>
        <taxon>Eukaryota</taxon>
        <taxon>Metazoa</taxon>
        <taxon>Chordata</taxon>
        <taxon>Craniata</taxon>
        <taxon>Vertebrata</taxon>
        <taxon>Euteleostomi</taxon>
        <taxon>Mammalia</taxon>
        <taxon>Eutheria</taxon>
        <taxon>Laurasiatheria</taxon>
        <taxon>Chiroptera</taxon>
        <taxon>Yangochiroptera</taxon>
        <taxon>Vespertilionidae</taxon>
        <taxon>Myotis</taxon>
    </lineage>
</organism>
<dbReference type="FunCoup" id="G1PSX6">
    <property type="interactions" value="386"/>
</dbReference>
<dbReference type="Ensembl" id="ENSMLUT00000015694.2">
    <property type="protein sequence ID" value="ENSMLUP00000014295.2"/>
    <property type="gene ID" value="ENSMLUG00000015693.2"/>
</dbReference>
<dbReference type="OrthoDB" id="9905432at2759"/>
<evidence type="ECO:0000256" key="3">
    <source>
        <dbReference type="SAM" id="SignalP"/>
    </source>
</evidence>
<feature type="signal peptide" evidence="3">
    <location>
        <begin position="1"/>
        <end position="27"/>
    </location>
</feature>
<dbReference type="OMA" id="VTIECTF"/>
<keyword evidence="2" id="KW-0472">Membrane</keyword>
<feature type="chain" id="PRO_5003418601" evidence="3">
    <location>
        <begin position="28"/>
        <end position="240"/>
    </location>
</feature>
<feature type="transmembrane region" description="Helical" evidence="2">
    <location>
        <begin position="155"/>
        <end position="178"/>
    </location>
</feature>
<dbReference type="InterPro" id="IPR013106">
    <property type="entry name" value="Ig_V-set"/>
</dbReference>
<dbReference type="SUPFAM" id="SSF48726">
    <property type="entry name" value="Immunoglobulin"/>
    <property type="match status" value="1"/>
</dbReference>
<dbReference type="RefSeq" id="XP_006105369.1">
    <property type="nucleotide sequence ID" value="XM_006105307.3"/>
</dbReference>
<dbReference type="KEGG" id="mlf:102436224"/>
<dbReference type="Proteomes" id="UP000001074">
    <property type="component" value="Unassembled WGS sequence"/>
</dbReference>
<proteinExistence type="predicted"/>
<evidence type="ECO:0000313" key="5">
    <source>
        <dbReference type="Ensembl" id="ENSMLUP00000014295.2"/>
    </source>
</evidence>
<dbReference type="PANTHER" id="PTHR15297:SF2">
    <property type="entry name" value="IMMUNOGLOBULIN SUPERFAMILY MEMBER 6"/>
    <property type="match status" value="1"/>
</dbReference>